<feature type="transmembrane region" description="Helical" evidence="1">
    <location>
        <begin position="48"/>
        <end position="72"/>
    </location>
</feature>
<protein>
    <recommendedName>
        <fullName evidence="4">Transmembrane protein</fullName>
    </recommendedName>
</protein>
<evidence type="ECO:0000313" key="2">
    <source>
        <dbReference type="EMBL" id="KAK8177529.1"/>
    </source>
</evidence>
<dbReference type="Proteomes" id="UP001456524">
    <property type="component" value="Unassembled WGS sequence"/>
</dbReference>
<keyword evidence="1" id="KW-0472">Membrane</keyword>
<feature type="non-terminal residue" evidence="2">
    <location>
        <position position="191"/>
    </location>
</feature>
<accession>A0ABR1Y7G1</accession>
<evidence type="ECO:0000256" key="1">
    <source>
        <dbReference type="SAM" id="Phobius"/>
    </source>
</evidence>
<keyword evidence="1" id="KW-1133">Transmembrane helix</keyword>
<feature type="transmembrane region" description="Helical" evidence="1">
    <location>
        <begin position="84"/>
        <end position="104"/>
    </location>
</feature>
<name>A0ABR1Y7G1_9PEZI</name>
<sequence>MVWVACCLGYTETDWVLRTLPSILPCLSLSFSSSSSSTRSAWLSSARLAAYCLMGGYLIVVVVVWSSLGLYAGAELRTDGRTDSAHLVFEASVCLSAAAAFVFGSRVFLSVCLSAAVPCICSGTTRHDMAIILRLSGRKGKGNEQMTEAGKQTPMPGPTSSFLMYILICVSLGLWVRGLFIGINITTYLLF</sequence>
<evidence type="ECO:0008006" key="4">
    <source>
        <dbReference type="Google" id="ProtNLM"/>
    </source>
</evidence>
<keyword evidence="3" id="KW-1185">Reference proteome</keyword>
<organism evidence="2 3">
    <name type="scientific">Phyllosticta citrichinensis</name>
    <dbReference type="NCBI Taxonomy" id="1130410"/>
    <lineage>
        <taxon>Eukaryota</taxon>
        <taxon>Fungi</taxon>
        <taxon>Dikarya</taxon>
        <taxon>Ascomycota</taxon>
        <taxon>Pezizomycotina</taxon>
        <taxon>Dothideomycetes</taxon>
        <taxon>Dothideomycetes incertae sedis</taxon>
        <taxon>Botryosphaeriales</taxon>
        <taxon>Phyllostictaceae</taxon>
        <taxon>Phyllosticta</taxon>
    </lineage>
</organism>
<feature type="transmembrane region" description="Helical" evidence="1">
    <location>
        <begin position="162"/>
        <end position="190"/>
    </location>
</feature>
<comment type="caution">
    <text evidence="2">The sequence shown here is derived from an EMBL/GenBank/DDBJ whole genome shotgun (WGS) entry which is preliminary data.</text>
</comment>
<gene>
    <name evidence="2" type="ORF">IWX90DRAFT_421151</name>
</gene>
<reference evidence="2 3" key="1">
    <citation type="journal article" date="2022" name="G3 (Bethesda)">
        <title>Enemy or ally: a genomic approach to elucidate the lifestyle of Phyllosticta citrichinaensis.</title>
        <authorList>
            <person name="Buijs V.A."/>
            <person name="Groenewald J.Z."/>
            <person name="Haridas S."/>
            <person name="LaButti K.M."/>
            <person name="Lipzen A."/>
            <person name="Martin F.M."/>
            <person name="Barry K."/>
            <person name="Grigoriev I.V."/>
            <person name="Crous P.W."/>
            <person name="Seidl M.F."/>
        </authorList>
    </citation>
    <scope>NUCLEOTIDE SEQUENCE [LARGE SCALE GENOMIC DNA]</scope>
    <source>
        <strain evidence="2 3">CBS 129764</strain>
    </source>
</reference>
<proteinExistence type="predicted"/>
<dbReference type="EMBL" id="JBBWUH010000001">
    <property type="protein sequence ID" value="KAK8177529.1"/>
    <property type="molecule type" value="Genomic_DNA"/>
</dbReference>
<keyword evidence="1" id="KW-0812">Transmembrane</keyword>
<evidence type="ECO:0000313" key="3">
    <source>
        <dbReference type="Proteomes" id="UP001456524"/>
    </source>
</evidence>